<name>A0A2P2IT85_RHIMU</name>
<protein>
    <submittedName>
        <fullName evidence="1">Uncharacterized protein</fullName>
    </submittedName>
</protein>
<reference evidence="1" key="1">
    <citation type="submission" date="2018-02" db="EMBL/GenBank/DDBJ databases">
        <title>Rhizophora mucronata_Transcriptome.</title>
        <authorList>
            <person name="Meera S.P."/>
            <person name="Sreeshan A."/>
            <person name="Augustine A."/>
        </authorList>
    </citation>
    <scope>NUCLEOTIDE SEQUENCE</scope>
    <source>
        <tissue evidence="1">Leaf</tissue>
    </source>
</reference>
<organism evidence="1">
    <name type="scientific">Rhizophora mucronata</name>
    <name type="common">Asiatic mangrove</name>
    <dbReference type="NCBI Taxonomy" id="61149"/>
    <lineage>
        <taxon>Eukaryota</taxon>
        <taxon>Viridiplantae</taxon>
        <taxon>Streptophyta</taxon>
        <taxon>Embryophyta</taxon>
        <taxon>Tracheophyta</taxon>
        <taxon>Spermatophyta</taxon>
        <taxon>Magnoliopsida</taxon>
        <taxon>eudicotyledons</taxon>
        <taxon>Gunneridae</taxon>
        <taxon>Pentapetalae</taxon>
        <taxon>rosids</taxon>
        <taxon>fabids</taxon>
        <taxon>Malpighiales</taxon>
        <taxon>Rhizophoraceae</taxon>
        <taxon>Rhizophora</taxon>
    </lineage>
</organism>
<sequence length="52" mass="5892">MTLFGGNGFQMIIISSIQTLPRSVYFMILSLITQKELASILHLILSTRLPKR</sequence>
<dbReference type="AlphaFoldDB" id="A0A2P2IT85"/>
<evidence type="ECO:0000313" key="1">
    <source>
        <dbReference type="EMBL" id="MBW84414.1"/>
    </source>
</evidence>
<proteinExistence type="predicted"/>
<dbReference type="EMBL" id="GGEC01003931">
    <property type="protein sequence ID" value="MBW84414.1"/>
    <property type="molecule type" value="Transcribed_RNA"/>
</dbReference>
<accession>A0A2P2IT85</accession>